<evidence type="ECO:0000313" key="5">
    <source>
        <dbReference type="EMBL" id="RVT43532.1"/>
    </source>
</evidence>
<dbReference type="Gene3D" id="3.40.50.12780">
    <property type="entry name" value="N-terminal domain of ligase-like"/>
    <property type="match status" value="1"/>
</dbReference>
<evidence type="ECO:0000256" key="1">
    <source>
        <dbReference type="ARBA" id="ARBA00006432"/>
    </source>
</evidence>
<protein>
    <submittedName>
        <fullName evidence="5">AMP-dependent synthetase</fullName>
    </submittedName>
</protein>
<dbReference type="Proteomes" id="UP000282977">
    <property type="component" value="Unassembled WGS sequence"/>
</dbReference>
<dbReference type="InterPro" id="IPR000873">
    <property type="entry name" value="AMP-dep_synth/lig_dom"/>
</dbReference>
<evidence type="ECO:0000256" key="2">
    <source>
        <dbReference type="ARBA" id="ARBA00022598"/>
    </source>
</evidence>
<dbReference type="InterPro" id="IPR042099">
    <property type="entry name" value="ANL_N_sf"/>
</dbReference>
<dbReference type="Pfam" id="PF13193">
    <property type="entry name" value="AMP-binding_C"/>
    <property type="match status" value="1"/>
</dbReference>
<evidence type="ECO:0000259" key="3">
    <source>
        <dbReference type="Pfam" id="PF00501"/>
    </source>
</evidence>
<dbReference type="EMBL" id="RZUL01000001">
    <property type="protein sequence ID" value="RVT43532.1"/>
    <property type="molecule type" value="Genomic_DNA"/>
</dbReference>
<dbReference type="AlphaFoldDB" id="A0A437JD31"/>
<dbReference type="InterPro" id="IPR025110">
    <property type="entry name" value="AMP-bd_C"/>
</dbReference>
<dbReference type="PANTHER" id="PTHR43201">
    <property type="entry name" value="ACYL-COA SYNTHETASE"/>
    <property type="match status" value="1"/>
</dbReference>
<gene>
    <name evidence="5" type="ORF">ENE74_02625</name>
</gene>
<dbReference type="Gene3D" id="3.30.300.30">
    <property type="match status" value="1"/>
</dbReference>
<dbReference type="PANTHER" id="PTHR43201:SF5">
    <property type="entry name" value="MEDIUM-CHAIN ACYL-COA LIGASE ACSF2, MITOCHONDRIAL"/>
    <property type="match status" value="1"/>
</dbReference>
<accession>A0A437JD31</accession>
<name>A0A437JD31_9SPHN</name>
<dbReference type="GO" id="GO:0006631">
    <property type="term" value="P:fatty acid metabolic process"/>
    <property type="evidence" value="ECO:0007669"/>
    <property type="project" value="TreeGrafter"/>
</dbReference>
<dbReference type="GO" id="GO:0031956">
    <property type="term" value="F:medium-chain fatty acid-CoA ligase activity"/>
    <property type="evidence" value="ECO:0007669"/>
    <property type="project" value="TreeGrafter"/>
</dbReference>
<dbReference type="InterPro" id="IPR045851">
    <property type="entry name" value="AMP-bd_C_sf"/>
</dbReference>
<feature type="domain" description="AMP-dependent synthetase/ligase" evidence="3">
    <location>
        <begin position="14"/>
        <end position="405"/>
    </location>
</feature>
<dbReference type="RefSeq" id="WP_127689072.1">
    <property type="nucleotide sequence ID" value="NZ_RZUL01000001.1"/>
</dbReference>
<keyword evidence="6" id="KW-1185">Reference proteome</keyword>
<proteinExistence type="inferred from homology"/>
<comment type="similarity">
    <text evidence="1">Belongs to the ATP-dependent AMP-binding enzyme family.</text>
</comment>
<dbReference type="Pfam" id="PF00501">
    <property type="entry name" value="AMP-binding"/>
    <property type="match status" value="1"/>
</dbReference>
<dbReference type="SUPFAM" id="SSF56801">
    <property type="entry name" value="Acetyl-CoA synthetase-like"/>
    <property type="match status" value="1"/>
</dbReference>
<comment type="caution">
    <text evidence="5">The sequence shown here is derived from an EMBL/GenBank/DDBJ whole genome shotgun (WGS) entry which is preliminary data.</text>
</comment>
<sequence length="548" mass="58473">MTGEALYTLGAVLRESGVRHGDADALVFPDRRLSHAGLAASARRWARAFIAMGVQPGEHVGILLSTCPDFVEAMFGAAMAGAVAVPVNARYQAGELAYLVRDADLVLLVTTGRVADSLDFGQRLCAALPTLPLAENPYRLALPEAPRLRQIICLESPCAPYLVGVSAALAKGDADAQADAAVDARIDAVTPTDIALILYTSGTTANPKGCMISHRAMVGNSRNLGKRYEVTARDKVWSPLPIFHIAGILPMTMILDVGGAYLTVPHFDAGVALKMLQDERATVAYPSFVTIMQGLIEHPTFKDTDLSSMRLMNSNFAVQPAWIKEAMIAAMPAITHVGTYGLTEAAGTICTSRLSDSFALRTERLGVPLDEWEVAIRDIETGAPCPEGTPGEICARGPNMLSGYYNAPDKTAESIRDGWLHTGDIGSFDASGHIMFHGRTKDMLKVGGENVAAAEIEAALQTHPAVKLAQVVGIPDDRYVEVPAAFVELAEGAVTDAATLIAHCTGTIASFKLPRHIRFVESWPMSTSKIQKFRLRTALIEELGAGVA</sequence>
<feature type="domain" description="AMP-binding enzyme C-terminal" evidence="4">
    <location>
        <begin position="455"/>
        <end position="528"/>
    </location>
</feature>
<organism evidence="5 6">
    <name type="scientific">Sphingobium algorifonticola</name>
    <dbReference type="NCBI Taxonomy" id="2008318"/>
    <lineage>
        <taxon>Bacteria</taxon>
        <taxon>Pseudomonadati</taxon>
        <taxon>Pseudomonadota</taxon>
        <taxon>Alphaproteobacteria</taxon>
        <taxon>Sphingomonadales</taxon>
        <taxon>Sphingomonadaceae</taxon>
        <taxon>Sphingobium</taxon>
    </lineage>
</organism>
<keyword evidence="2" id="KW-0436">Ligase</keyword>
<evidence type="ECO:0000313" key="6">
    <source>
        <dbReference type="Proteomes" id="UP000282977"/>
    </source>
</evidence>
<evidence type="ECO:0000259" key="4">
    <source>
        <dbReference type="Pfam" id="PF13193"/>
    </source>
</evidence>
<dbReference type="OrthoDB" id="9803968at2"/>
<reference evidence="5 6" key="1">
    <citation type="submission" date="2019-01" db="EMBL/GenBank/DDBJ databases">
        <authorList>
            <person name="Chen W.-M."/>
        </authorList>
    </citation>
    <scope>NUCLEOTIDE SEQUENCE [LARGE SCALE GENOMIC DNA]</scope>
    <source>
        <strain evidence="5 6">TLA-22</strain>
    </source>
</reference>